<evidence type="ECO:0000256" key="4">
    <source>
        <dbReference type="RuleBase" id="RU004508"/>
    </source>
</evidence>
<proteinExistence type="inferred from homology"/>
<evidence type="ECO:0000256" key="3">
    <source>
        <dbReference type="PIRSR" id="PIRSR000390-2"/>
    </source>
</evidence>
<gene>
    <name evidence="5" type="primary">rffA</name>
    <name evidence="5" type="synonym">fcnA</name>
    <name evidence="5" type="synonym">wecE</name>
    <name evidence="5" type="ORF">MUN79_11450</name>
</gene>
<dbReference type="FunFam" id="3.40.640.10:FF:000037">
    <property type="entry name" value="dTDP-4-amino-4,6-dideoxygalactose transaminase"/>
    <property type="match status" value="1"/>
</dbReference>
<keyword evidence="5" id="KW-0808">Transferase</keyword>
<dbReference type="Proteomes" id="UP000831796">
    <property type="component" value="Chromosome"/>
</dbReference>
<dbReference type="PANTHER" id="PTHR30244">
    <property type="entry name" value="TRANSAMINASE"/>
    <property type="match status" value="1"/>
</dbReference>
<dbReference type="InterPro" id="IPR012749">
    <property type="entry name" value="WecE-like"/>
</dbReference>
<dbReference type="RefSeq" id="WP_244677773.1">
    <property type="nucleotide sequence ID" value="NZ_CP095046.1"/>
</dbReference>
<protein>
    <submittedName>
        <fullName evidence="5">dTDP-4-amino-4,6-dideoxygalactose transaminase</fullName>
        <ecNumber evidence="5">2.6.1.59</ecNumber>
    </submittedName>
</protein>
<evidence type="ECO:0000256" key="1">
    <source>
        <dbReference type="ARBA" id="ARBA00037999"/>
    </source>
</evidence>
<evidence type="ECO:0000256" key="2">
    <source>
        <dbReference type="PIRSR" id="PIRSR000390-1"/>
    </source>
</evidence>
<dbReference type="EMBL" id="CP095046">
    <property type="protein sequence ID" value="UOQ74433.1"/>
    <property type="molecule type" value="Genomic_DNA"/>
</dbReference>
<dbReference type="NCBIfam" id="NF008687">
    <property type="entry name" value="PRK11706.1"/>
    <property type="match status" value="1"/>
</dbReference>
<dbReference type="GO" id="GO:0030170">
    <property type="term" value="F:pyridoxal phosphate binding"/>
    <property type="evidence" value="ECO:0007669"/>
    <property type="project" value="TreeGrafter"/>
</dbReference>
<dbReference type="KEGG" id="hcu:MUN79_11450"/>
<dbReference type="Gene3D" id="3.40.640.10">
    <property type="entry name" value="Type I PLP-dependent aspartate aminotransferase-like (Major domain)"/>
    <property type="match status" value="1"/>
</dbReference>
<sequence length="378" mass="43043">MTPTYIPFNKPYLSGNETRYIDEAVRSGKISGDGMFTMRCHQFFEQELGFKKVLLTTSCTDALEMAALLIDIQPGDEVIMPAYTFVSTPNAFVLRGATIVFADSYALSPNLDPAQLEALITPRTKAIVPVHYAGIACDMDPIMDLARRYNLFVIEDAAQAIDSYYKGRKLGSIGHLAAFSFHETKNIISGEGGMLAINDLQFAERAEVLREKGTNRSSFFRGEVDKYSWVDYGSSFLPSDIIAAFLWAQLENIEDIQRQRRHIWQRYYEALRPLQEIGVGLPLIPDYATNNAHMFHLVCRSLAERTALIERLKAENVHPVFHYLSLHTSPFYAPKHDGRVLPHSDHYSDCLVRLPFYYELTDANQDFINQLLLEFYQQ</sequence>
<dbReference type="CDD" id="cd00616">
    <property type="entry name" value="AHBA_syn"/>
    <property type="match status" value="1"/>
</dbReference>
<reference evidence="5" key="1">
    <citation type="submission" date="2022-04" db="EMBL/GenBank/DDBJ databases">
        <title>Hymenobacter sp. isolated from the air.</title>
        <authorList>
            <person name="Won M."/>
            <person name="Lee C.-M."/>
            <person name="Woen H.-Y."/>
            <person name="Kwon S.-W."/>
        </authorList>
    </citation>
    <scope>NUCLEOTIDE SEQUENCE</scope>
    <source>
        <strain evidence="5">5116S-3</strain>
    </source>
</reference>
<dbReference type="PANTHER" id="PTHR30244:SF34">
    <property type="entry name" value="DTDP-4-AMINO-4,6-DIDEOXYGALACTOSE TRANSAMINASE"/>
    <property type="match status" value="1"/>
</dbReference>
<evidence type="ECO:0000313" key="6">
    <source>
        <dbReference type="Proteomes" id="UP000831796"/>
    </source>
</evidence>
<accession>A0A8T9QI11</accession>
<dbReference type="PIRSF" id="PIRSF000390">
    <property type="entry name" value="PLP_StrS"/>
    <property type="match status" value="1"/>
</dbReference>
<organism evidence="5 6">
    <name type="scientific">Hymenobacter cellulosilyticus</name>
    <dbReference type="NCBI Taxonomy" id="2932248"/>
    <lineage>
        <taxon>Bacteria</taxon>
        <taxon>Pseudomonadati</taxon>
        <taxon>Bacteroidota</taxon>
        <taxon>Cytophagia</taxon>
        <taxon>Cytophagales</taxon>
        <taxon>Hymenobacteraceae</taxon>
        <taxon>Hymenobacter</taxon>
    </lineage>
</organism>
<keyword evidence="3 4" id="KW-0663">Pyridoxal phosphate</keyword>
<keyword evidence="5" id="KW-0032">Aminotransferase</keyword>
<dbReference type="SUPFAM" id="SSF53383">
    <property type="entry name" value="PLP-dependent transferases"/>
    <property type="match status" value="1"/>
</dbReference>
<dbReference type="AlphaFoldDB" id="A0A8T9QI11"/>
<dbReference type="EC" id="2.6.1.59" evidence="5"/>
<dbReference type="Pfam" id="PF01041">
    <property type="entry name" value="DegT_DnrJ_EryC1"/>
    <property type="match status" value="1"/>
</dbReference>
<comment type="similarity">
    <text evidence="1 4">Belongs to the DegT/DnrJ/EryC1 family.</text>
</comment>
<dbReference type="NCBIfam" id="TIGR02379">
    <property type="entry name" value="ECA_wecE"/>
    <property type="match status" value="1"/>
</dbReference>
<feature type="modified residue" description="N6-(pyridoxal phosphate)lysine" evidence="3">
    <location>
        <position position="185"/>
    </location>
</feature>
<feature type="active site" description="Proton acceptor" evidence="2">
    <location>
        <position position="185"/>
    </location>
</feature>
<dbReference type="GO" id="GO:0019180">
    <property type="term" value="F:dTDP-4-amino-4,6-dideoxygalactose transaminase activity"/>
    <property type="evidence" value="ECO:0007669"/>
    <property type="project" value="UniProtKB-EC"/>
</dbReference>
<evidence type="ECO:0000313" key="5">
    <source>
        <dbReference type="EMBL" id="UOQ74433.1"/>
    </source>
</evidence>
<dbReference type="GO" id="GO:0000271">
    <property type="term" value="P:polysaccharide biosynthetic process"/>
    <property type="evidence" value="ECO:0007669"/>
    <property type="project" value="TreeGrafter"/>
</dbReference>
<name>A0A8T9QI11_9BACT</name>
<keyword evidence="6" id="KW-1185">Reference proteome</keyword>
<dbReference type="InterPro" id="IPR015421">
    <property type="entry name" value="PyrdxlP-dep_Trfase_major"/>
</dbReference>
<dbReference type="InterPro" id="IPR015424">
    <property type="entry name" value="PyrdxlP-dep_Trfase"/>
</dbReference>
<dbReference type="InterPro" id="IPR000653">
    <property type="entry name" value="DegT/StrS_aminotransferase"/>
</dbReference>